<dbReference type="AlphaFoldDB" id="A0A372IPE4"/>
<keyword evidence="3 12" id="KW-0031">Aminopeptidase</keyword>
<organism evidence="16 17">
    <name type="scientific">Paracidobacterium acidisoli</name>
    <dbReference type="NCBI Taxonomy" id="2303751"/>
    <lineage>
        <taxon>Bacteria</taxon>
        <taxon>Pseudomonadati</taxon>
        <taxon>Acidobacteriota</taxon>
        <taxon>Terriglobia</taxon>
        <taxon>Terriglobales</taxon>
        <taxon>Acidobacteriaceae</taxon>
        <taxon>Paracidobacterium</taxon>
    </lineage>
</organism>
<dbReference type="GO" id="GO:0005615">
    <property type="term" value="C:extracellular space"/>
    <property type="evidence" value="ECO:0007669"/>
    <property type="project" value="TreeGrafter"/>
</dbReference>
<feature type="active site" description="Proton acceptor" evidence="9">
    <location>
        <position position="304"/>
    </location>
</feature>
<evidence type="ECO:0000313" key="17">
    <source>
        <dbReference type="Proteomes" id="UP000264702"/>
    </source>
</evidence>
<proteinExistence type="inferred from homology"/>
<evidence type="ECO:0000256" key="5">
    <source>
        <dbReference type="ARBA" id="ARBA00022723"/>
    </source>
</evidence>
<dbReference type="GO" id="GO:0070006">
    <property type="term" value="F:metalloaminopeptidase activity"/>
    <property type="evidence" value="ECO:0007669"/>
    <property type="project" value="TreeGrafter"/>
</dbReference>
<dbReference type="Proteomes" id="UP000264702">
    <property type="component" value="Unassembled WGS sequence"/>
</dbReference>
<dbReference type="FunFam" id="1.10.390.10:FF:000006">
    <property type="entry name" value="Puromycin-sensitive aminopeptidase"/>
    <property type="match status" value="1"/>
</dbReference>
<evidence type="ECO:0000256" key="11">
    <source>
        <dbReference type="PIRSR" id="PIRSR634016-4"/>
    </source>
</evidence>
<evidence type="ECO:0000256" key="10">
    <source>
        <dbReference type="PIRSR" id="PIRSR634016-3"/>
    </source>
</evidence>
<comment type="caution">
    <text evidence="16">The sequence shown here is derived from an EMBL/GenBank/DDBJ whole genome shotgun (WGS) entry which is preliminary data.</text>
</comment>
<dbReference type="Pfam" id="PF11838">
    <property type="entry name" value="ERAP1_C"/>
    <property type="match status" value="1"/>
</dbReference>
<protein>
    <recommendedName>
        <fullName evidence="12">Aminopeptidase</fullName>
        <ecNumber evidence="12">3.4.11.-</ecNumber>
    </recommendedName>
</protein>
<evidence type="ECO:0000313" key="16">
    <source>
        <dbReference type="EMBL" id="RFU16776.1"/>
    </source>
</evidence>
<evidence type="ECO:0000256" key="9">
    <source>
        <dbReference type="PIRSR" id="PIRSR634016-1"/>
    </source>
</evidence>
<evidence type="ECO:0000256" key="4">
    <source>
        <dbReference type="ARBA" id="ARBA00022670"/>
    </source>
</evidence>
<dbReference type="Gene3D" id="2.60.40.1910">
    <property type="match status" value="1"/>
</dbReference>
<dbReference type="CDD" id="cd09601">
    <property type="entry name" value="M1_APN-Q_like"/>
    <property type="match status" value="1"/>
</dbReference>
<keyword evidence="5 10" id="KW-0479">Metal-binding</keyword>
<dbReference type="GO" id="GO:0006508">
    <property type="term" value="P:proteolysis"/>
    <property type="evidence" value="ECO:0007669"/>
    <property type="project" value="UniProtKB-KW"/>
</dbReference>
<dbReference type="SUPFAM" id="SSF63737">
    <property type="entry name" value="Leukotriene A4 hydrolase N-terminal domain"/>
    <property type="match status" value="1"/>
</dbReference>
<feature type="domain" description="Aminopeptidase N-like N-terminal" evidence="15">
    <location>
        <begin position="20"/>
        <end position="197"/>
    </location>
</feature>
<keyword evidence="17" id="KW-1185">Reference proteome</keyword>
<evidence type="ECO:0000259" key="13">
    <source>
        <dbReference type="Pfam" id="PF01433"/>
    </source>
</evidence>
<dbReference type="GO" id="GO:0016285">
    <property type="term" value="F:alanyl aminopeptidase activity"/>
    <property type="evidence" value="ECO:0007669"/>
    <property type="project" value="UniProtKB-EC"/>
</dbReference>
<feature type="domain" description="Peptidase M1 membrane alanine aminopeptidase" evidence="13">
    <location>
        <begin position="231"/>
        <end position="447"/>
    </location>
</feature>
<dbReference type="SUPFAM" id="SSF55486">
    <property type="entry name" value="Metalloproteases ('zincins'), catalytic domain"/>
    <property type="match status" value="1"/>
</dbReference>
<dbReference type="FunFam" id="2.60.40.1730:FF:000002">
    <property type="entry name" value="Aminopeptidase"/>
    <property type="match status" value="1"/>
</dbReference>
<accession>A0A372IPE4</accession>
<feature type="binding site" evidence="10">
    <location>
        <position position="326"/>
    </location>
    <ligand>
        <name>Zn(2+)</name>
        <dbReference type="ChEBI" id="CHEBI:29105"/>
        <note>catalytic</note>
    </ligand>
</feature>
<evidence type="ECO:0000256" key="12">
    <source>
        <dbReference type="RuleBase" id="RU364040"/>
    </source>
</evidence>
<evidence type="ECO:0000256" key="7">
    <source>
        <dbReference type="ARBA" id="ARBA00022833"/>
    </source>
</evidence>
<comment type="similarity">
    <text evidence="2 12">Belongs to the peptidase M1 family.</text>
</comment>
<comment type="cofactor">
    <cofactor evidence="10 12">
        <name>Zn(2+)</name>
        <dbReference type="ChEBI" id="CHEBI:29105"/>
    </cofactor>
    <text evidence="10 12">Binds 1 zinc ion per subunit.</text>
</comment>
<dbReference type="InterPro" id="IPR034016">
    <property type="entry name" value="M1_APN-typ"/>
</dbReference>
<reference evidence="16 17" key="1">
    <citation type="submission" date="2018-08" db="EMBL/GenBank/DDBJ databases">
        <title>Acidipila sp. 4G-K13, an acidobacterium isolated from forest soil.</title>
        <authorList>
            <person name="Gao Z.-H."/>
            <person name="Qiu L.-H."/>
        </authorList>
    </citation>
    <scope>NUCLEOTIDE SEQUENCE [LARGE SCALE GENOMIC DNA]</scope>
    <source>
        <strain evidence="16 17">4G-K13</strain>
    </source>
</reference>
<dbReference type="InterPro" id="IPR024571">
    <property type="entry name" value="ERAP1-like_C_dom"/>
</dbReference>
<keyword evidence="8 12" id="KW-0482">Metalloprotease</keyword>
<evidence type="ECO:0000256" key="6">
    <source>
        <dbReference type="ARBA" id="ARBA00022801"/>
    </source>
</evidence>
<gene>
    <name evidence="16" type="ORF">D0Y96_08485</name>
</gene>
<comment type="catalytic activity">
    <reaction evidence="1">
        <text>Release of an N-terminal amino acid, Xaa-|-Yaa- from a peptide, amide or arylamide. Xaa is preferably Ala, but may be most amino acids including Pro (slow action). When a terminal hydrophobic residue is followed by a prolyl residue, the two may be released as an intact Xaa-Pro dipeptide.</text>
        <dbReference type="EC" id="3.4.11.2"/>
    </reaction>
</comment>
<dbReference type="PANTHER" id="PTHR11533:SF174">
    <property type="entry name" value="PUROMYCIN-SENSITIVE AMINOPEPTIDASE-RELATED"/>
    <property type="match status" value="1"/>
</dbReference>
<dbReference type="Pfam" id="PF17900">
    <property type="entry name" value="Peptidase_M1_N"/>
    <property type="match status" value="1"/>
</dbReference>
<feature type="binding site" evidence="10">
    <location>
        <position position="303"/>
    </location>
    <ligand>
        <name>Zn(2+)</name>
        <dbReference type="ChEBI" id="CHEBI:29105"/>
        <note>catalytic</note>
    </ligand>
</feature>
<dbReference type="InterPro" id="IPR027268">
    <property type="entry name" value="Peptidase_M4/M1_CTD_sf"/>
</dbReference>
<dbReference type="GO" id="GO:0043171">
    <property type="term" value="P:peptide catabolic process"/>
    <property type="evidence" value="ECO:0007669"/>
    <property type="project" value="TreeGrafter"/>
</dbReference>
<dbReference type="Gene3D" id="1.25.50.20">
    <property type="match status" value="1"/>
</dbReference>
<dbReference type="InterPro" id="IPR042097">
    <property type="entry name" value="Aminopeptidase_N-like_N_sf"/>
</dbReference>
<dbReference type="InterPro" id="IPR014782">
    <property type="entry name" value="Peptidase_M1_dom"/>
</dbReference>
<dbReference type="PANTHER" id="PTHR11533">
    <property type="entry name" value="PROTEASE M1 ZINC METALLOPROTEASE"/>
    <property type="match status" value="1"/>
</dbReference>
<evidence type="ECO:0000256" key="2">
    <source>
        <dbReference type="ARBA" id="ARBA00010136"/>
    </source>
</evidence>
<feature type="binding site" evidence="10">
    <location>
        <position position="307"/>
    </location>
    <ligand>
        <name>Zn(2+)</name>
        <dbReference type="ChEBI" id="CHEBI:29105"/>
        <note>catalytic</note>
    </ligand>
</feature>
<dbReference type="GO" id="GO:0005737">
    <property type="term" value="C:cytoplasm"/>
    <property type="evidence" value="ECO:0007669"/>
    <property type="project" value="TreeGrafter"/>
</dbReference>
<dbReference type="GO" id="GO:0016020">
    <property type="term" value="C:membrane"/>
    <property type="evidence" value="ECO:0007669"/>
    <property type="project" value="TreeGrafter"/>
</dbReference>
<dbReference type="GO" id="GO:0042277">
    <property type="term" value="F:peptide binding"/>
    <property type="evidence" value="ECO:0007669"/>
    <property type="project" value="TreeGrafter"/>
</dbReference>
<dbReference type="EMBL" id="QVQT01000003">
    <property type="protein sequence ID" value="RFU16776.1"/>
    <property type="molecule type" value="Genomic_DNA"/>
</dbReference>
<keyword evidence="7 10" id="KW-0862">Zinc</keyword>
<dbReference type="GO" id="GO:0008270">
    <property type="term" value="F:zinc ion binding"/>
    <property type="evidence" value="ECO:0007669"/>
    <property type="project" value="UniProtKB-UniRule"/>
</dbReference>
<dbReference type="Gene3D" id="1.10.390.10">
    <property type="entry name" value="Neutral Protease Domain 2"/>
    <property type="match status" value="1"/>
</dbReference>
<sequence length="851" mass="93611">MLALPGALLHAQRLPQTVRPEHYSLSLVPNLKDATFTGSEKIDVLVEQPVDSITLNAAEIKFDSVTTQVNGKTLKATVSEDAEKQQATFTFNRTLPAGRMTLAIEYSGILNNELRGFYLSKTAKRNYAVTQFEPTDARRAFPSFDEPGYKATFDVSLSIDKNDTAISNTNIVSDTPGPLVGEHTIRFATTPKMSTYLVAFLVGDFQCVSGESDGVPIRACATPDKVQYGRFALSAAEFVLHYYNTYFGIRYPMPKLDLIALPDFEAGAMENFGAITYRETDMLLNEKTASVAAEKRVAEVVAHEMAHQWFGDMVTMQWWNNIWLNEGFATWMEDKPVAAWKPEWKIPEDVATDLNDTLNLDAQRVTRTIRAEANTPDQINEMFDGITYGKAAAVLLMVENYEGAEVFRRGVHNYLQAHMYGNATAEDFWSAQTEVSHRPIDKIMDSFISQPGEPVLNFGEPQSGSVTVSQQRFFLNPKVKPEKAQTWSMPVCFKAGGEEQDCEVLTAAQQALHAPQAEFLFGDAKGRGYYRYIYPASAYAAIVSHVESGLSPEERISLLGNEWAQVHANTASVGDYLNLAAAVKDDTSAAVVTTALGAVEAIDGRIANTPEEHAKLAAWVNANFKPAYERLGAPSAEDGPEKRELRAALFGALGAVGKDPDVIAQAKQITEKYLADPASVDNTLAQPALTIAASNGDAALFDRLQKTFEDTSDPQIGEGALRRLVEFRNPELEQRALEYAVSGKVKNQDAAIVLAISLEIPETHDRAWTFIQQSWDKVQAQITTSMGAYLIRGTGYFCSAEKRDEVTSFFAAHKVAASADALTRAGNAISDCIELRSAQEPKLQEWMTGQK</sequence>
<evidence type="ECO:0000256" key="3">
    <source>
        <dbReference type="ARBA" id="ARBA00022438"/>
    </source>
</evidence>
<dbReference type="Pfam" id="PF01433">
    <property type="entry name" value="Peptidase_M1"/>
    <property type="match status" value="1"/>
</dbReference>
<dbReference type="InterPro" id="IPR045357">
    <property type="entry name" value="Aminopeptidase_N-like_N"/>
</dbReference>
<name>A0A372IPE4_9BACT</name>
<dbReference type="InterPro" id="IPR001930">
    <property type="entry name" value="Peptidase_M1"/>
</dbReference>
<evidence type="ECO:0000259" key="15">
    <source>
        <dbReference type="Pfam" id="PF17900"/>
    </source>
</evidence>
<evidence type="ECO:0000256" key="1">
    <source>
        <dbReference type="ARBA" id="ARBA00000098"/>
    </source>
</evidence>
<dbReference type="EC" id="3.4.11.-" evidence="12"/>
<dbReference type="InterPro" id="IPR050344">
    <property type="entry name" value="Peptidase_M1_aminopeptidases"/>
</dbReference>
<feature type="domain" description="ERAP1-like C-terminal" evidence="14">
    <location>
        <begin position="524"/>
        <end position="825"/>
    </location>
</feature>
<dbReference type="PRINTS" id="PR00756">
    <property type="entry name" value="ALADIPTASE"/>
</dbReference>
<dbReference type="Gene3D" id="2.60.40.1730">
    <property type="entry name" value="tricorn interacting facor f3 domain"/>
    <property type="match status" value="1"/>
</dbReference>
<evidence type="ECO:0000256" key="8">
    <source>
        <dbReference type="ARBA" id="ARBA00023049"/>
    </source>
</evidence>
<keyword evidence="4 12" id="KW-0645">Protease</keyword>
<keyword evidence="6 12" id="KW-0378">Hydrolase</keyword>
<dbReference type="OrthoDB" id="9814383at2"/>
<feature type="site" description="Transition state stabilizer" evidence="11">
    <location>
        <position position="388"/>
    </location>
</feature>
<evidence type="ECO:0000259" key="14">
    <source>
        <dbReference type="Pfam" id="PF11838"/>
    </source>
</evidence>